<dbReference type="EMBL" id="CAJPEX010005525">
    <property type="protein sequence ID" value="CAG0923654.1"/>
    <property type="molecule type" value="Genomic_DNA"/>
</dbReference>
<organism evidence="2">
    <name type="scientific">Notodromas monacha</name>
    <dbReference type="NCBI Taxonomy" id="399045"/>
    <lineage>
        <taxon>Eukaryota</taxon>
        <taxon>Metazoa</taxon>
        <taxon>Ecdysozoa</taxon>
        <taxon>Arthropoda</taxon>
        <taxon>Crustacea</taxon>
        <taxon>Oligostraca</taxon>
        <taxon>Ostracoda</taxon>
        <taxon>Podocopa</taxon>
        <taxon>Podocopida</taxon>
        <taxon>Cypridocopina</taxon>
        <taxon>Cypridoidea</taxon>
        <taxon>Cyprididae</taxon>
        <taxon>Notodromas</taxon>
    </lineage>
</organism>
<feature type="compositionally biased region" description="Low complexity" evidence="1">
    <location>
        <begin position="613"/>
        <end position="631"/>
    </location>
</feature>
<dbReference type="Proteomes" id="UP000678499">
    <property type="component" value="Unassembled WGS sequence"/>
</dbReference>
<feature type="region of interest" description="Disordered" evidence="1">
    <location>
        <begin position="266"/>
        <end position="325"/>
    </location>
</feature>
<feature type="compositionally biased region" description="Polar residues" evidence="1">
    <location>
        <begin position="269"/>
        <end position="295"/>
    </location>
</feature>
<name>A0A7R9BZF6_9CRUS</name>
<sequence>MTEFESRDDSQLELESRPEARQLLYYYQLKPSNQTRVELVEGPVWADVVPARILRRAELIRLFEDFVGLGFQVHLDTDGFPVVHRGKEAFKFVRGRRPTSTSIRSKDPHKLIDRFRNNLAIDRKSAAQKLKIKPCGMRIPGINSQVLPARISGSFRRSPGGESLEKLIVEEDQVLGVNASCSTHELDSPIDEIQMIKNYKRKKDSSGREFVETTRQLKTVKSRQSSFRRKEKPDRFQSSLNFARCYFVRSSGLNIRLKEIADHGLKFPDTSTSSKTQPCRNPTDPNNTDPSQSSRVIAGQDENNPDVDKTHSDSSAKDSKASHPRSEMPIEIICNLSLLFKYEKKYLKQLNDCLAKMNIPPIQPDAVDQFLRTLTETHQETETSFAEKVPSKTQNEVASAQVSTTNQENTPQNEIPQMMKNLHDEEKNMFGPPRADSLSRAGSNQPILVEPRISTNNLRNKQNVCQKKSDFGRKFVFGPGEEEESLVKDFEPLTPNFGRVSRRPSAAVNPKINDDDPETGEIHLPNAMKQSQVKQLLADFHQEGETGSGEEIGMTYYSPAPKHVKPIHSNHNQQKDLANILKHKENLRAFMMDKSQPSGTMECITRDFLQSHSDISSPTSFPSSLSQSQHSGIDNNNNEEDGLRLTFKSSSTKKEAGRKS</sequence>
<feature type="region of interest" description="Disordered" evidence="1">
    <location>
        <begin position="202"/>
        <end position="233"/>
    </location>
</feature>
<protein>
    <submittedName>
        <fullName evidence="2">Uncharacterized protein</fullName>
    </submittedName>
</protein>
<feature type="compositionally biased region" description="Polar residues" evidence="1">
    <location>
        <begin position="391"/>
        <end position="413"/>
    </location>
</feature>
<keyword evidence="3" id="KW-1185">Reference proteome</keyword>
<dbReference type="EMBL" id="OA887562">
    <property type="protein sequence ID" value="CAD7283502.1"/>
    <property type="molecule type" value="Genomic_DNA"/>
</dbReference>
<proteinExistence type="predicted"/>
<feature type="non-terminal residue" evidence="2">
    <location>
        <position position="1"/>
    </location>
</feature>
<evidence type="ECO:0000256" key="1">
    <source>
        <dbReference type="SAM" id="MobiDB-lite"/>
    </source>
</evidence>
<accession>A0A7R9BZF6</accession>
<gene>
    <name evidence="2" type="ORF">NMOB1V02_LOCUS11117</name>
</gene>
<reference evidence="2" key="1">
    <citation type="submission" date="2020-11" db="EMBL/GenBank/DDBJ databases">
        <authorList>
            <person name="Tran Van P."/>
        </authorList>
    </citation>
    <scope>NUCLEOTIDE SEQUENCE</scope>
</reference>
<evidence type="ECO:0000313" key="2">
    <source>
        <dbReference type="EMBL" id="CAD7283502.1"/>
    </source>
</evidence>
<feature type="compositionally biased region" description="Basic residues" evidence="1">
    <location>
        <begin position="218"/>
        <end position="230"/>
    </location>
</feature>
<feature type="region of interest" description="Disordered" evidence="1">
    <location>
        <begin position="613"/>
        <end position="660"/>
    </location>
</feature>
<dbReference type="AlphaFoldDB" id="A0A7R9BZF6"/>
<feature type="region of interest" description="Disordered" evidence="1">
    <location>
        <begin position="383"/>
        <end position="413"/>
    </location>
</feature>
<feature type="compositionally biased region" description="Basic and acidic residues" evidence="1">
    <location>
        <begin position="306"/>
        <end position="325"/>
    </location>
</feature>
<evidence type="ECO:0000313" key="3">
    <source>
        <dbReference type="Proteomes" id="UP000678499"/>
    </source>
</evidence>